<reference evidence="2 3" key="1">
    <citation type="journal article" date="2019" name="Int. J. Syst. Evol. Microbiol.">
        <title>The Global Catalogue of Microorganisms (GCM) 10K type strain sequencing project: providing services to taxonomists for standard genome sequencing and annotation.</title>
        <authorList>
            <consortium name="The Broad Institute Genomics Platform"/>
            <consortium name="The Broad Institute Genome Sequencing Center for Infectious Disease"/>
            <person name="Wu L."/>
            <person name="Ma J."/>
        </authorList>
    </citation>
    <scope>NUCLEOTIDE SEQUENCE [LARGE SCALE GENOMIC DNA]</scope>
    <source>
        <strain evidence="2 3">JCM 15608</strain>
    </source>
</reference>
<keyword evidence="3" id="KW-1185">Reference proteome</keyword>
<organism evidence="2 3">
    <name type="scientific">Colwellia asteriadis</name>
    <dbReference type="NCBI Taxonomy" id="517723"/>
    <lineage>
        <taxon>Bacteria</taxon>
        <taxon>Pseudomonadati</taxon>
        <taxon>Pseudomonadota</taxon>
        <taxon>Gammaproteobacteria</taxon>
        <taxon>Alteromonadales</taxon>
        <taxon>Colwelliaceae</taxon>
        <taxon>Colwellia</taxon>
    </lineage>
</organism>
<dbReference type="PANTHER" id="PTHR33840:SF1">
    <property type="entry name" value="TLE1 PHOSPHOLIPASE DOMAIN-CONTAINING PROTEIN"/>
    <property type="match status" value="1"/>
</dbReference>
<evidence type="ECO:0000313" key="2">
    <source>
        <dbReference type="EMBL" id="GAA0823508.1"/>
    </source>
</evidence>
<sequence>MKNLIFCFDGTSNSPEDIVDNNRDESITNVLKLHLFFGGQLPTKHTHSELLSHQQSFYYSGIGTRGSWFKRLLNSAFAPPYGEMEDILAQAKSDLIKHYQDGDNIYIFGFSRGAAIARIFTSQLSLPVKFVGVFDTVAATRGSLDLNPKTFPASGIVFENDVLGQHVEKAVHLVAIDEQRLVFQPTLFNKDSRIKEVWFSGVHSDIGGGYQQDGLSDICLKFMLEEIKDQLIILPITAFNDHTLIFNNERFLITSEKLEIKPDALDILHYQTLQSKKSFLRAPRLIRVNVNEAASPFLPLVHYSVIERIRTDQFYRPEALQNKHYNVLNNKGNLSEIGFSFMDDSTVEKGLKQG</sequence>
<dbReference type="Pfam" id="PF09994">
    <property type="entry name" value="T6SS_Tle1-like_cat"/>
    <property type="match status" value="2"/>
</dbReference>
<feature type="domain" description="T6SS Phospholipase effector Tle1-like catalytic" evidence="1">
    <location>
        <begin position="2"/>
        <end position="121"/>
    </location>
</feature>
<name>A0ABN1LAZ1_9GAMM</name>
<evidence type="ECO:0000259" key="1">
    <source>
        <dbReference type="Pfam" id="PF09994"/>
    </source>
</evidence>
<accession>A0ABN1LAZ1</accession>
<dbReference type="PANTHER" id="PTHR33840">
    <property type="match status" value="1"/>
</dbReference>
<comment type="caution">
    <text evidence="2">The sequence shown here is derived from an EMBL/GenBank/DDBJ whole genome shotgun (WGS) entry which is preliminary data.</text>
</comment>
<dbReference type="EMBL" id="BAAAFA010000014">
    <property type="protein sequence ID" value="GAA0823508.1"/>
    <property type="molecule type" value="Genomic_DNA"/>
</dbReference>
<dbReference type="RefSeq" id="WP_343818943.1">
    <property type="nucleotide sequence ID" value="NZ_BAAAFA010000014.1"/>
</dbReference>
<dbReference type="InterPro" id="IPR018712">
    <property type="entry name" value="Tle1-like_cat"/>
</dbReference>
<gene>
    <name evidence="2" type="ORF">GCM10009111_33290</name>
</gene>
<dbReference type="InterPro" id="IPR029058">
    <property type="entry name" value="AB_hydrolase_fold"/>
</dbReference>
<evidence type="ECO:0000313" key="3">
    <source>
        <dbReference type="Proteomes" id="UP001500021"/>
    </source>
</evidence>
<feature type="domain" description="T6SS Phospholipase effector Tle1-like catalytic" evidence="1">
    <location>
        <begin position="123"/>
        <end position="226"/>
    </location>
</feature>
<proteinExistence type="predicted"/>
<protein>
    <recommendedName>
        <fullName evidence="1">T6SS Phospholipase effector Tle1-like catalytic domain-containing protein</fullName>
    </recommendedName>
</protein>
<dbReference type="SUPFAM" id="SSF53474">
    <property type="entry name" value="alpha/beta-Hydrolases"/>
    <property type="match status" value="1"/>
</dbReference>
<dbReference type="Proteomes" id="UP001500021">
    <property type="component" value="Unassembled WGS sequence"/>
</dbReference>